<comment type="caution">
    <text evidence="1">The sequence shown here is derived from an EMBL/GenBank/DDBJ whole genome shotgun (WGS) entry which is preliminary data.</text>
</comment>
<organism evidence="1 2">
    <name type="scientific">Candidatus Giovannonibacteria bacterium GW2011_GWA2_44_13b</name>
    <dbReference type="NCBI Taxonomy" id="1618647"/>
    <lineage>
        <taxon>Bacteria</taxon>
        <taxon>Candidatus Giovannoniibacteriota</taxon>
    </lineage>
</organism>
<dbReference type="EMBL" id="LCHU01000007">
    <property type="protein sequence ID" value="KKT41513.1"/>
    <property type="molecule type" value="Genomic_DNA"/>
</dbReference>
<proteinExistence type="predicted"/>
<evidence type="ECO:0000313" key="1">
    <source>
        <dbReference type="EMBL" id="KKT41513.1"/>
    </source>
</evidence>
<gene>
    <name evidence="1" type="ORF">UW30_C0007G0010</name>
</gene>
<accession>A0A0G1H4V8</accession>
<evidence type="ECO:0000313" key="2">
    <source>
        <dbReference type="Proteomes" id="UP000034736"/>
    </source>
</evidence>
<dbReference type="AlphaFoldDB" id="A0A0G1H4V8"/>
<dbReference type="STRING" id="1618647.UW30_C0007G0010"/>
<name>A0A0G1H4V8_9BACT</name>
<protein>
    <submittedName>
        <fullName evidence="1">Uncharacterized protein</fullName>
    </submittedName>
</protein>
<reference evidence="1 2" key="1">
    <citation type="journal article" date="2015" name="Nature">
        <title>rRNA introns, odd ribosomes, and small enigmatic genomes across a large radiation of phyla.</title>
        <authorList>
            <person name="Brown C.T."/>
            <person name="Hug L.A."/>
            <person name="Thomas B.C."/>
            <person name="Sharon I."/>
            <person name="Castelle C.J."/>
            <person name="Singh A."/>
            <person name="Wilkins M.J."/>
            <person name="Williams K.H."/>
            <person name="Banfield J.F."/>
        </authorList>
    </citation>
    <scope>NUCLEOTIDE SEQUENCE [LARGE SCALE GENOMIC DNA]</scope>
</reference>
<dbReference type="Proteomes" id="UP000034736">
    <property type="component" value="Unassembled WGS sequence"/>
</dbReference>
<sequence>MTYWAIATSTKYPDFYVQKIEALNDKEAYEKAEEWNKEHNGFRYTYVVAKEISEEKKAEHPTNECLECGSDLSSGFHNDGCSHNGFYASWPKIDISGKGRHQERVEKALTACIEHVAHDQGGGGAFCDNCKEDLGSDPMNLPKICPGCGRKLVNSGHVFVSPGGSDF</sequence>